<gene>
    <name evidence="12" type="primary">mau2</name>
    <name evidence="12" type="ORF">g.30789</name>
</gene>
<evidence type="ECO:0000256" key="6">
    <source>
        <dbReference type="ARBA" id="ARBA00022803"/>
    </source>
</evidence>
<keyword evidence="9" id="KW-0131">Cell cycle</keyword>
<evidence type="ECO:0000256" key="5">
    <source>
        <dbReference type="ARBA" id="ARBA00022776"/>
    </source>
</evidence>
<proteinExistence type="inferred from homology"/>
<dbReference type="EMBL" id="GDHC01002910">
    <property type="protein sequence ID" value="JAQ15719.1"/>
    <property type="molecule type" value="Transcribed_RNA"/>
</dbReference>
<evidence type="ECO:0000256" key="10">
    <source>
        <dbReference type="ARBA" id="ARBA00025632"/>
    </source>
</evidence>
<evidence type="ECO:0000256" key="11">
    <source>
        <dbReference type="ARBA" id="ARBA00030523"/>
    </source>
</evidence>
<evidence type="ECO:0000256" key="2">
    <source>
        <dbReference type="ARBA" id="ARBA00008585"/>
    </source>
</evidence>
<name>A0A146M8F4_LYGHE</name>
<dbReference type="SUPFAM" id="SSF48452">
    <property type="entry name" value="TPR-like"/>
    <property type="match status" value="2"/>
</dbReference>
<accession>A0A146M8F4</accession>
<dbReference type="GO" id="GO:0007059">
    <property type="term" value="P:chromosome segregation"/>
    <property type="evidence" value="ECO:0007669"/>
    <property type="project" value="UniProtKB-KW"/>
</dbReference>
<dbReference type="PANTHER" id="PTHR21394">
    <property type="entry name" value="MAU2 CHROMATID COHESION FACTOR HOMOLOG"/>
    <property type="match status" value="1"/>
</dbReference>
<keyword evidence="5" id="KW-0498">Mitosis</keyword>
<dbReference type="GO" id="GO:0051301">
    <property type="term" value="P:cell division"/>
    <property type="evidence" value="ECO:0007669"/>
    <property type="project" value="UniProtKB-KW"/>
</dbReference>
<evidence type="ECO:0000256" key="9">
    <source>
        <dbReference type="ARBA" id="ARBA00023306"/>
    </source>
</evidence>
<comment type="function">
    <text evidence="10">Required for association of the cohesin complex with chromatin during interphase. Plays a role in sister chromatid cohesion and normal progression through prometaphase.</text>
</comment>
<evidence type="ECO:0000256" key="1">
    <source>
        <dbReference type="ARBA" id="ARBA00004642"/>
    </source>
</evidence>
<protein>
    <recommendedName>
        <fullName evidence="3">MAU2 chromatid cohesion factor homolog</fullName>
    </recommendedName>
    <alternativeName>
        <fullName evidence="11">Cohesin loading complex subunit SCC4 homolog</fullName>
    </alternativeName>
</protein>
<dbReference type="AlphaFoldDB" id="A0A146M8F4"/>
<dbReference type="GO" id="GO:0007064">
    <property type="term" value="P:mitotic sister chromatid cohesion"/>
    <property type="evidence" value="ECO:0007669"/>
    <property type="project" value="InterPro"/>
</dbReference>
<evidence type="ECO:0000256" key="3">
    <source>
        <dbReference type="ARBA" id="ARBA00017198"/>
    </source>
</evidence>
<sequence>MMASQESCYIALLGLAEHFRSSSPPDILKCIQCLQAVLTIKLPPKVEARTHFQIGSVLHTYTKNLDLAIQHLEQAWNISCKSKIDDDFVFKAASTLADHYLSQGWKHLSISILKSSVEVSQNSVFWHCRLLFQLAQIYMSEGMYEPSNKLLGIGVDYARMTSTKYNEVLFLTSRCLVLFIDKNFPDGIDVLEQIHSVLDDWEGDISQKTYLEGFFLVLKVCHHLALGRVKTAEPFLKRLQKNILEVMCLSPDTMDRALKTGTAFSWMPKNHLRVLVYAVTVMHHMQGGCVNKALKYAEKTLVEISKQKTAKRSHFLDVLEVMCIEHMVMCEIVAGRNCRALNLISQVRLLCTNHSTLLELHSPQLHTLLGLYAMAVDCFADAELQFKTAMDLSVNEELKTFLNLNLAVLYITENRKSGMNDLLMNINPANFPSCSQSMKTAAYLIFGLLELLEGRYNDATKFFKEVVKMANAEYTRRLTSCSLVLLGHVYLTQDMRQECLGILTAAMELICTTGDVLVRLRALSVFKELYKISLDAQSEAKSSETHSSLSEALVLDRSQALKMPEHSLVYWTSGDVPPYSSCD</sequence>
<dbReference type="GO" id="GO:0005654">
    <property type="term" value="C:nucleoplasm"/>
    <property type="evidence" value="ECO:0007669"/>
    <property type="project" value="UniProtKB-SubCell"/>
</dbReference>
<comment type="similarity">
    <text evidence="2">Belongs to the SCC4/mau-2 family.</text>
</comment>
<evidence type="ECO:0000256" key="4">
    <source>
        <dbReference type="ARBA" id="ARBA00022618"/>
    </source>
</evidence>
<dbReference type="Pfam" id="PF10345">
    <property type="entry name" value="Cohesin_load"/>
    <property type="match status" value="1"/>
</dbReference>
<keyword evidence="4" id="KW-0132">Cell division</keyword>
<evidence type="ECO:0000313" key="12">
    <source>
        <dbReference type="EMBL" id="JAQ15719.1"/>
    </source>
</evidence>
<evidence type="ECO:0000256" key="7">
    <source>
        <dbReference type="ARBA" id="ARBA00022829"/>
    </source>
</evidence>
<dbReference type="InterPro" id="IPR011990">
    <property type="entry name" value="TPR-like_helical_dom_sf"/>
</dbReference>
<evidence type="ECO:0000256" key="8">
    <source>
        <dbReference type="ARBA" id="ARBA00023242"/>
    </source>
</evidence>
<dbReference type="Gene3D" id="1.25.40.10">
    <property type="entry name" value="Tetratricopeptide repeat domain"/>
    <property type="match status" value="1"/>
</dbReference>
<keyword evidence="6" id="KW-0802">TPR repeat</keyword>
<comment type="subcellular location">
    <subcellularLocation>
        <location evidence="1">Nucleus</location>
        <location evidence="1">Nucleoplasm</location>
    </subcellularLocation>
</comment>
<organism evidence="12">
    <name type="scientific">Lygus hesperus</name>
    <name type="common">Western plant bug</name>
    <dbReference type="NCBI Taxonomy" id="30085"/>
    <lineage>
        <taxon>Eukaryota</taxon>
        <taxon>Metazoa</taxon>
        <taxon>Ecdysozoa</taxon>
        <taxon>Arthropoda</taxon>
        <taxon>Hexapoda</taxon>
        <taxon>Insecta</taxon>
        <taxon>Pterygota</taxon>
        <taxon>Neoptera</taxon>
        <taxon>Paraneoptera</taxon>
        <taxon>Hemiptera</taxon>
        <taxon>Heteroptera</taxon>
        <taxon>Panheteroptera</taxon>
        <taxon>Cimicomorpha</taxon>
        <taxon>Miridae</taxon>
        <taxon>Mirini</taxon>
        <taxon>Lygus</taxon>
    </lineage>
</organism>
<dbReference type="InterPro" id="IPR019440">
    <property type="entry name" value="MAU2"/>
</dbReference>
<keyword evidence="8" id="KW-0539">Nucleus</keyword>
<reference evidence="12" key="1">
    <citation type="journal article" date="2016" name="Gigascience">
        <title>De novo construction of an expanded transcriptome assembly for the western tarnished plant bug, Lygus hesperus.</title>
        <authorList>
            <person name="Tassone E.E."/>
            <person name="Geib S.M."/>
            <person name="Hall B."/>
            <person name="Fabrick J.A."/>
            <person name="Brent C.S."/>
            <person name="Hull J.J."/>
        </authorList>
    </citation>
    <scope>NUCLEOTIDE SEQUENCE</scope>
</reference>
<keyword evidence="7" id="KW-0159">Chromosome partition</keyword>